<feature type="chain" id="PRO_5035920768" description="C-type lectin domain-containing protein" evidence="1">
    <location>
        <begin position="20"/>
        <end position="187"/>
    </location>
</feature>
<keyword evidence="4" id="KW-1185">Reference proteome</keyword>
<feature type="signal peptide" evidence="1">
    <location>
        <begin position="1"/>
        <end position="19"/>
    </location>
</feature>
<reference evidence="3 4" key="1">
    <citation type="submission" date="2020-04" db="EMBL/GenBank/DDBJ databases">
        <authorList>
            <person name="Laetsch R D."/>
            <person name="Stevens L."/>
            <person name="Kumar S."/>
            <person name="Blaxter L. M."/>
        </authorList>
    </citation>
    <scope>NUCLEOTIDE SEQUENCE [LARGE SCALE GENOMIC DNA]</scope>
</reference>
<evidence type="ECO:0000313" key="3">
    <source>
        <dbReference type="EMBL" id="CAB3403200.1"/>
    </source>
</evidence>
<protein>
    <recommendedName>
        <fullName evidence="2">C-type lectin domain-containing protein</fullName>
    </recommendedName>
</protein>
<organism evidence="3 4">
    <name type="scientific">Caenorhabditis bovis</name>
    <dbReference type="NCBI Taxonomy" id="2654633"/>
    <lineage>
        <taxon>Eukaryota</taxon>
        <taxon>Metazoa</taxon>
        <taxon>Ecdysozoa</taxon>
        <taxon>Nematoda</taxon>
        <taxon>Chromadorea</taxon>
        <taxon>Rhabditida</taxon>
        <taxon>Rhabditina</taxon>
        <taxon>Rhabditomorpha</taxon>
        <taxon>Rhabditoidea</taxon>
        <taxon>Rhabditidae</taxon>
        <taxon>Peloderinae</taxon>
        <taxon>Caenorhabditis</taxon>
    </lineage>
</organism>
<gene>
    <name evidence="3" type="ORF">CBOVIS_LOCUS5704</name>
</gene>
<dbReference type="CDD" id="cd00037">
    <property type="entry name" value="CLECT"/>
    <property type="match status" value="1"/>
</dbReference>
<feature type="domain" description="C-type lectin" evidence="2">
    <location>
        <begin position="34"/>
        <end position="183"/>
    </location>
</feature>
<dbReference type="PANTHER" id="PTHR23124">
    <property type="entry name" value="C-TYPE LECTIN DOMAIN-CONTAINING PROTEIN-RELATED-RELATED"/>
    <property type="match status" value="1"/>
</dbReference>
<comment type="caution">
    <text evidence="3">The sequence shown here is derived from an EMBL/GenBank/DDBJ whole genome shotgun (WGS) entry which is preliminary data.</text>
</comment>
<dbReference type="Gene3D" id="3.10.100.10">
    <property type="entry name" value="Mannose-Binding Protein A, subunit A"/>
    <property type="match status" value="1"/>
</dbReference>
<name>A0A8S1EUK0_9PELO</name>
<dbReference type="InterPro" id="IPR001304">
    <property type="entry name" value="C-type_lectin-like"/>
</dbReference>
<dbReference type="SUPFAM" id="SSF56436">
    <property type="entry name" value="C-type lectin-like"/>
    <property type="match status" value="1"/>
</dbReference>
<dbReference type="EMBL" id="CADEPM010000003">
    <property type="protein sequence ID" value="CAB3403200.1"/>
    <property type="molecule type" value="Genomic_DNA"/>
</dbReference>
<keyword evidence="1" id="KW-0732">Signal</keyword>
<evidence type="ECO:0000256" key="1">
    <source>
        <dbReference type="SAM" id="SignalP"/>
    </source>
</evidence>
<proteinExistence type="predicted"/>
<accession>A0A8S1EUK0</accession>
<dbReference type="SMART" id="SM00034">
    <property type="entry name" value="CLECT"/>
    <property type="match status" value="1"/>
</dbReference>
<dbReference type="InterPro" id="IPR016187">
    <property type="entry name" value="CTDL_fold"/>
</dbReference>
<evidence type="ECO:0000259" key="2">
    <source>
        <dbReference type="SMART" id="SM00034"/>
    </source>
</evidence>
<dbReference type="InterPro" id="IPR016186">
    <property type="entry name" value="C-type_lectin-like/link_sf"/>
</dbReference>
<dbReference type="AlphaFoldDB" id="A0A8S1EUK0"/>
<evidence type="ECO:0000313" key="4">
    <source>
        <dbReference type="Proteomes" id="UP000494206"/>
    </source>
</evidence>
<dbReference type="Proteomes" id="UP000494206">
    <property type="component" value="Unassembled WGS sequence"/>
</dbReference>
<dbReference type="OrthoDB" id="5874563at2759"/>
<sequence length="187" mass="20602">MHCAVFWLIISCCISVSIGCGGGGGVVPCDQRNCPDSTWRKFVRPSGHVVCFKPVAQKVNYAGAVALCSSLASNSKLFGIETQEELDYLKQLGSTWYYIGAFRSDECHANKTELLKRPQCTTDKMFKFTDGVTQGTFLWSNFWLKKNPDSYYRNGEFESVIGLYNGFVGDWSSADVLPGAVCGLALC</sequence>